<dbReference type="InterPro" id="IPR030918">
    <property type="entry name" value="PT_fungal_PKS"/>
</dbReference>
<feature type="region of interest" description="N-terminal hotdog fold" evidence="4">
    <location>
        <begin position="1446"/>
        <end position="1579"/>
    </location>
</feature>
<feature type="domain" description="Carrier" evidence="6">
    <location>
        <begin position="1797"/>
        <end position="1874"/>
    </location>
</feature>
<dbReference type="Gene3D" id="1.10.1200.10">
    <property type="entry name" value="ACP-like"/>
    <property type="match status" value="1"/>
</dbReference>
<dbReference type="SUPFAM" id="SSF47336">
    <property type="entry name" value="ACP-like"/>
    <property type="match status" value="1"/>
</dbReference>
<dbReference type="GO" id="GO:0044550">
    <property type="term" value="P:secondary metabolite biosynthetic process"/>
    <property type="evidence" value="ECO:0007669"/>
    <property type="project" value="TreeGrafter"/>
</dbReference>
<evidence type="ECO:0000256" key="3">
    <source>
        <dbReference type="ARBA" id="ARBA00022679"/>
    </source>
</evidence>
<dbReference type="GO" id="GO:0006633">
    <property type="term" value="P:fatty acid biosynthetic process"/>
    <property type="evidence" value="ECO:0007669"/>
    <property type="project" value="InterPro"/>
</dbReference>
<dbReference type="EMBL" id="SPNV01000110">
    <property type="protein sequence ID" value="KAF5861080.1"/>
    <property type="molecule type" value="Genomic_DNA"/>
</dbReference>
<feature type="region of interest" description="Disordered" evidence="5">
    <location>
        <begin position="41"/>
        <end position="63"/>
    </location>
</feature>
<dbReference type="Proteomes" id="UP000541154">
    <property type="component" value="Unassembled WGS sequence"/>
</dbReference>
<keyword evidence="1" id="KW-0596">Phosphopantetheine</keyword>
<evidence type="ECO:0000256" key="1">
    <source>
        <dbReference type="ARBA" id="ARBA00022450"/>
    </source>
</evidence>
<dbReference type="PROSITE" id="PS00606">
    <property type="entry name" value="KS3_1"/>
    <property type="match status" value="1"/>
</dbReference>
<name>A0A8H6A751_PETAA</name>
<keyword evidence="10" id="KW-1185">Reference proteome</keyword>
<dbReference type="InterPro" id="IPR014030">
    <property type="entry name" value="Ketoacyl_synth_N"/>
</dbReference>
<comment type="caution">
    <text evidence="9">The sequence shown here is derived from an EMBL/GenBank/DDBJ whole genome shotgun (WGS) entry which is preliminary data.</text>
</comment>
<dbReference type="InterPro" id="IPR032088">
    <property type="entry name" value="SAT"/>
</dbReference>
<dbReference type="SUPFAM" id="SSF53901">
    <property type="entry name" value="Thiolase-like"/>
    <property type="match status" value="1"/>
</dbReference>
<organism evidence="9 10">
    <name type="scientific">Petromyces alliaceus</name>
    <name type="common">Aspergillus alliaceus</name>
    <dbReference type="NCBI Taxonomy" id="209559"/>
    <lineage>
        <taxon>Eukaryota</taxon>
        <taxon>Fungi</taxon>
        <taxon>Dikarya</taxon>
        <taxon>Ascomycota</taxon>
        <taxon>Pezizomycotina</taxon>
        <taxon>Eurotiomycetes</taxon>
        <taxon>Eurotiomycetidae</taxon>
        <taxon>Eurotiales</taxon>
        <taxon>Aspergillaceae</taxon>
        <taxon>Aspergillus</taxon>
        <taxon>Aspergillus subgen. Circumdati</taxon>
    </lineage>
</organism>
<feature type="domain" description="PKS/mFAS DH" evidence="8">
    <location>
        <begin position="1446"/>
        <end position="1756"/>
    </location>
</feature>
<dbReference type="InterPro" id="IPR049900">
    <property type="entry name" value="PKS_mFAS_DH"/>
</dbReference>
<dbReference type="Pfam" id="PF00109">
    <property type="entry name" value="ketoacyl-synt"/>
    <property type="match status" value="1"/>
</dbReference>
<dbReference type="SUPFAM" id="SSF53474">
    <property type="entry name" value="alpha/beta-Hydrolases"/>
    <property type="match status" value="1"/>
</dbReference>
<dbReference type="InterPro" id="IPR050091">
    <property type="entry name" value="PKS_NRPS_Biosynth_Enz"/>
</dbReference>
<feature type="domain" description="Ketosynthase family 3 (KS3)" evidence="7">
    <location>
        <begin position="537"/>
        <end position="970"/>
    </location>
</feature>
<dbReference type="SMART" id="SM00825">
    <property type="entry name" value="PKS_KS"/>
    <property type="match status" value="1"/>
</dbReference>
<dbReference type="Pfam" id="PF00975">
    <property type="entry name" value="Thioesterase"/>
    <property type="match status" value="1"/>
</dbReference>
<dbReference type="Pfam" id="PF14765">
    <property type="entry name" value="PS-DH"/>
    <property type="match status" value="1"/>
</dbReference>
<feature type="compositionally biased region" description="Low complexity" evidence="5">
    <location>
        <begin position="1780"/>
        <end position="1790"/>
    </location>
</feature>
<evidence type="ECO:0000259" key="7">
    <source>
        <dbReference type="PROSITE" id="PS52004"/>
    </source>
</evidence>
<dbReference type="InterPro" id="IPR049551">
    <property type="entry name" value="PKS_DH_C"/>
</dbReference>
<dbReference type="InterPro" id="IPR016039">
    <property type="entry name" value="Thiolase-like"/>
</dbReference>
<dbReference type="SMART" id="SM00827">
    <property type="entry name" value="PKS_AT"/>
    <property type="match status" value="1"/>
</dbReference>
<evidence type="ECO:0000256" key="2">
    <source>
        <dbReference type="ARBA" id="ARBA00022553"/>
    </source>
</evidence>
<dbReference type="SUPFAM" id="SSF55048">
    <property type="entry name" value="Probable ACP-binding domain of malonyl-CoA ACP transacylase"/>
    <property type="match status" value="1"/>
</dbReference>
<dbReference type="Gene3D" id="3.40.50.1820">
    <property type="entry name" value="alpha/beta hydrolase"/>
    <property type="match status" value="1"/>
</dbReference>
<reference evidence="9 10" key="1">
    <citation type="submission" date="2019-04" db="EMBL/GenBank/DDBJ databases">
        <title>Aspergillus burnettii sp. nov., novel species from soil in southeast Queensland.</title>
        <authorList>
            <person name="Gilchrist C.L.M."/>
            <person name="Pitt J.I."/>
            <person name="Lange L."/>
            <person name="Lacey H.J."/>
            <person name="Vuong D."/>
            <person name="Midgley D.J."/>
            <person name="Greenfield P."/>
            <person name="Bradbury M."/>
            <person name="Lacey E."/>
            <person name="Busk P.K."/>
            <person name="Pilgaard B."/>
            <person name="Chooi Y.H."/>
            <person name="Piggott A.M."/>
        </authorList>
    </citation>
    <scope>NUCLEOTIDE SEQUENCE [LARGE SCALE GENOMIC DNA]</scope>
    <source>
        <strain evidence="9 10">FRR 5400</strain>
    </source>
</reference>
<dbReference type="CDD" id="cd00833">
    <property type="entry name" value="PKS"/>
    <property type="match status" value="1"/>
</dbReference>
<sequence length="2207" mass="241117">MTWLQLQDEHYSVFSEKCPMTWVFGYIQVDDHPRTVKFRLRPEVSDGEGSPPAIDPRGSRTADPPSASYLLCYLGLGSGYDEPFNCSGLGVPKGQFRSAWPDWDSVVRTLCGFGRRQGLNVKHIKLHKSKSTRCSCRILLALNLRSTIAETRPFITTMAVRDRQQIIIFGDLTCDSVAGLGSLVAIKDNPLLTSFFERVTFGLREEIGRLPFEQRQRFVRFITIEELLARVKQLACPHPALEKALACTYQFACFIRYYTSPGQRYPSPHHTCLVGLCTGLLTAAAVGCCQSITDLIPLATHTILVAFRTGLFVADVRDRIEPQTGSPASWSVLVPGLGGDTALSVLGRYSKEKGLPTTSAPYISTYASAGVTLSGPPSALEDVLRSDYLLKNRSLAIPIYAPYHASHLYGHKDIDNVLRGTAGTGFASRQCQFRISSPITGQAIDVDTFEALISHALNGILREPLQLERIVSSLGEALATSSLTKGCTILPIATLAGQSFAAALKEHEVSDVTVDPCMNSSIAVRDDRTSTSGHLGHSKLAIIGYSGRFPDANSNDEFWQLLHEGRDVASTAPNNRWDVKTHVDPTLKRKNTMGTPYGCWLKDPGLFDARFFALSPREAPQTDPAQRLSLMTAYEAMEFAGFVPDSSPSTQSDRIGVFYGTTSNDWGETNSSQNVDTYYIPGSCRAFIPGRQNFFYKFSGPSYSVDTACSSGLAALHLACNSLLKGDIDTAICGGTNVLTNPDITAGLDRGHFLSRTGNCKTFDDDADGYCRGEGVCTFVIKRLEDATADNDPIIAVILGAYTNHSAEAESITRPHVGAQKAVFEKILTSAGVDPYSVGYVEMHGTGTQAGDAREMKSVLSIFAPETKRPRSDEERLFLGSAKANVGHGESVSGPIALIKSLMILERNEIPPHCGIKNKINSGFPTDLEDRNVHIAKRPVPWARPEGCARRIMINNFSAAGGNSSVLIEDAPVLKSKPGLADPRSTYIVAVSAKSSTALEANIRSLLSYMTTAKPPLPSLSYTTTARRMHHPFRVMVAGSDLAEVHALLENKLLSPAIQARTRASQRVAFAFTGQGSQYIGMGRDLLKFSTFRGDLERFDAIVQTLGFPSISPLIEESEVDIYELQPLVVQVGTVCIQIAMARLWISWGLEPCAVVGHSLGEYAALNIAGVLSEADTIFVAGKRAQLLQDDISSNTHAMLAISTGVEEAQSLCNGLEYDIACINTPRETVLSGTNEQIDKILDILSSTNLKTTRLRVPFAFHSSQMQSILVKFKAATRGVKFREPKVPVLSPLLGEILTSKEPFGPEYLARHCRETVNFAATLDSAKADGLISNAIWIEIGAHPIVSGLLKNNLDSTAKTVPTLQRCKDTWKVLSSSLSVLYESGVEVRWPEYHRDFTSALSVLRLPSYNWDLKEYWMQYVNDWSLYKGDAMFLKGVPGLSTTCVHRLVEEKKEGNKISVVGEVDVLRDDMDPFVRGHRVNNLPLVTPSVYAEMALVIGEYLRKQQTQLVGALVDLQHMDVQRPFATKSKGKGPQLLQCHILLDCQTLTATVEFWSVTPEGKKLVRHALASIAFPDAKAAQAEVQQRADSILAEMDDMAARLSTDDRVQKFTGKTGYNLVSSLASYDSEFMGVSSVILDSSRLEATATVKFNNPRTDGVYHVNPYVIDNLGQPALFVMNANDRADLSKEVFVNHGWKSLHFYKPLSITNTYRSHVKMTGPDNDGLYGGDMVVFEGKEVVAVYKGIKAQGVPRRLMDYIVHMRDDTKAGAPTGGTLQIGESTASTSAAGGSLQTTPPASGSDNWQAALKIISEESGVPISELSPEAAFDDLGVDSLLALLCASRFREELGLHYESSIFLDHPTIRNLETFWKQGAPEAGTVAVSGRDAALNSMFAEAEIEMDQDKGSSDEGRSASEASSYEVISHNTIETSPETSSMPSPKVSATSLLLQGNPAVPSTVKTLFLLPDGSGSCSSYAGLPRIHPSIAVVGVNCPFMKTPESYTCTIDEVAQLYITEIRRRQPHGPYALGGWSVGGIFAYHIAQQLAAQGEQVTELVLIDCPVPKGLDHLPHRYYEYCDTIGLLGDVNGVKRDPPPWLISHFEACVNSLHSYRATPYTSNDPPRTQIIWACDAIDKHCEPKFERRPEDPEGLKFLTATRTDFGPCGWDSLLPEEDIVLDRMTGANHFSMMKGEFAKRLSEMIEGFLMIGN</sequence>
<dbReference type="PROSITE" id="PS50075">
    <property type="entry name" value="CARRIER"/>
    <property type="match status" value="1"/>
</dbReference>
<keyword evidence="2" id="KW-0597">Phosphoprotein</keyword>
<gene>
    <name evidence="9" type="ORF">ETB97_000769</name>
</gene>
<feature type="compositionally biased region" description="Polar residues" evidence="5">
    <location>
        <begin position="1791"/>
        <end position="1800"/>
    </location>
</feature>
<dbReference type="InterPro" id="IPR029058">
    <property type="entry name" value="AB_hydrolase_fold"/>
</dbReference>
<accession>A0A8H6A751</accession>
<dbReference type="PANTHER" id="PTHR43775">
    <property type="entry name" value="FATTY ACID SYNTHASE"/>
    <property type="match status" value="1"/>
</dbReference>
<dbReference type="Pfam" id="PF00550">
    <property type="entry name" value="PP-binding"/>
    <property type="match status" value="1"/>
</dbReference>
<protein>
    <submittedName>
        <fullName evidence="9">Uncharacterized protein</fullName>
    </submittedName>
</protein>
<keyword evidence="3" id="KW-0808">Transferase</keyword>
<feature type="compositionally biased region" description="Basic and acidic residues" evidence="5">
    <location>
        <begin position="1901"/>
        <end position="1912"/>
    </location>
</feature>
<feature type="active site" description="Proton donor; for dehydratase activity" evidence="4">
    <location>
        <position position="1668"/>
    </location>
</feature>
<dbReference type="InterPro" id="IPR014031">
    <property type="entry name" value="Ketoacyl_synth_C"/>
</dbReference>
<evidence type="ECO:0000259" key="6">
    <source>
        <dbReference type="PROSITE" id="PS50075"/>
    </source>
</evidence>
<dbReference type="InterPro" id="IPR016035">
    <property type="entry name" value="Acyl_Trfase/lysoPLipase"/>
</dbReference>
<dbReference type="Pfam" id="PF02801">
    <property type="entry name" value="Ketoacyl-synt_C"/>
    <property type="match status" value="1"/>
</dbReference>
<dbReference type="SUPFAM" id="SSF52151">
    <property type="entry name" value="FabD/lysophospholipase-like"/>
    <property type="match status" value="1"/>
</dbReference>
<dbReference type="InterPro" id="IPR001031">
    <property type="entry name" value="Thioesterase"/>
</dbReference>
<evidence type="ECO:0000313" key="10">
    <source>
        <dbReference type="Proteomes" id="UP000541154"/>
    </source>
</evidence>
<evidence type="ECO:0000256" key="5">
    <source>
        <dbReference type="SAM" id="MobiDB-lite"/>
    </source>
</evidence>
<dbReference type="InterPro" id="IPR036736">
    <property type="entry name" value="ACP-like_sf"/>
</dbReference>
<evidence type="ECO:0000313" key="9">
    <source>
        <dbReference type="EMBL" id="KAF5861080.1"/>
    </source>
</evidence>
<dbReference type="InterPro" id="IPR042104">
    <property type="entry name" value="PKS_dehydratase_sf"/>
</dbReference>
<feature type="region of interest" description="C-terminal hotdog fold" evidence="4">
    <location>
        <begin position="1599"/>
        <end position="1756"/>
    </location>
</feature>
<dbReference type="Gene3D" id="3.30.70.3290">
    <property type="match status" value="1"/>
</dbReference>
<dbReference type="PANTHER" id="PTHR43775:SF40">
    <property type="entry name" value="NORSOLORINIC ACID SYNTHASE STCA"/>
    <property type="match status" value="1"/>
</dbReference>
<dbReference type="PROSITE" id="PS52019">
    <property type="entry name" value="PKS_MFAS_DH"/>
    <property type="match status" value="1"/>
</dbReference>
<proteinExistence type="predicted"/>
<evidence type="ECO:0000256" key="4">
    <source>
        <dbReference type="PROSITE-ProRule" id="PRU01363"/>
    </source>
</evidence>
<dbReference type="InterPro" id="IPR001227">
    <property type="entry name" value="Ac_transferase_dom_sf"/>
</dbReference>
<dbReference type="InterPro" id="IPR014043">
    <property type="entry name" value="Acyl_transferase_dom"/>
</dbReference>
<dbReference type="PROSITE" id="PS52004">
    <property type="entry name" value="KS3_2"/>
    <property type="match status" value="1"/>
</dbReference>
<dbReference type="Pfam" id="PF00698">
    <property type="entry name" value="Acyl_transf_1"/>
    <property type="match status" value="1"/>
</dbReference>
<dbReference type="GO" id="GO:0004312">
    <property type="term" value="F:fatty acid synthase activity"/>
    <property type="evidence" value="ECO:0007669"/>
    <property type="project" value="TreeGrafter"/>
</dbReference>
<dbReference type="Pfam" id="PF16073">
    <property type="entry name" value="SAT"/>
    <property type="match status" value="1"/>
</dbReference>
<dbReference type="InterPro" id="IPR018201">
    <property type="entry name" value="Ketoacyl_synth_AS"/>
</dbReference>
<evidence type="ECO:0000259" key="8">
    <source>
        <dbReference type="PROSITE" id="PS52019"/>
    </source>
</evidence>
<dbReference type="Gene3D" id="3.10.129.110">
    <property type="entry name" value="Polyketide synthase dehydratase"/>
    <property type="match status" value="1"/>
</dbReference>
<feature type="region of interest" description="Disordered" evidence="5">
    <location>
        <begin position="1899"/>
        <end position="1919"/>
    </location>
</feature>
<dbReference type="NCBIfam" id="TIGR04532">
    <property type="entry name" value="PT_fungal_PKS"/>
    <property type="match status" value="1"/>
</dbReference>
<dbReference type="Gene3D" id="3.40.47.10">
    <property type="match status" value="1"/>
</dbReference>
<feature type="active site" description="Proton acceptor; for dehydratase activity" evidence="4">
    <location>
        <position position="1478"/>
    </location>
</feature>
<dbReference type="InterPro" id="IPR009081">
    <property type="entry name" value="PP-bd_ACP"/>
</dbReference>
<feature type="region of interest" description="Disordered" evidence="5">
    <location>
        <begin position="1768"/>
        <end position="1800"/>
    </location>
</feature>
<dbReference type="Gene3D" id="3.40.366.10">
    <property type="entry name" value="Malonyl-Coenzyme A Acyl Carrier Protein, domain 2"/>
    <property type="match status" value="2"/>
</dbReference>
<dbReference type="InterPro" id="IPR016036">
    <property type="entry name" value="Malonyl_transacylase_ACP-bd"/>
</dbReference>
<dbReference type="InterPro" id="IPR020841">
    <property type="entry name" value="PKS_Beta-ketoAc_synthase_dom"/>
</dbReference>
<dbReference type="Pfam" id="PF22621">
    <property type="entry name" value="CurL-like_PKS_C"/>
    <property type="match status" value="1"/>
</dbReference>
<dbReference type="GO" id="GO:0004315">
    <property type="term" value="F:3-oxoacyl-[acyl-carrier-protein] synthase activity"/>
    <property type="evidence" value="ECO:0007669"/>
    <property type="project" value="InterPro"/>
</dbReference>